<feature type="compositionally biased region" description="Low complexity" evidence="1">
    <location>
        <begin position="225"/>
        <end position="240"/>
    </location>
</feature>
<feature type="compositionally biased region" description="Polar residues" evidence="1">
    <location>
        <begin position="434"/>
        <end position="444"/>
    </location>
</feature>
<evidence type="ECO:0000256" key="1">
    <source>
        <dbReference type="SAM" id="MobiDB-lite"/>
    </source>
</evidence>
<evidence type="ECO:0000313" key="3">
    <source>
        <dbReference type="Proteomes" id="UP000027361"/>
    </source>
</evidence>
<dbReference type="AlphaFoldDB" id="A0A066VL10"/>
<feature type="region of interest" description="Disordered" evidence="1">
    <location>
        <begin position="426"/>
        <end position="445"/>
    </location>
</feature>
<dbReference type="Proteomes" id="UP000027361">
    <property type="component" value="Unassembled WGS sequence"/>
</dbReference>
<reference evidence="2 3" key="1">
    <citation type="submission" date="2014-05" db="EMBL/GenBank/DDBJ databases">
        <title>Draft genome sequence of a rare smut relative, Tilletiaria anomala UBC 951.</title>
        <authorList>
            <consortium name="DOE Joint Genome Institute"/>
            <person name="Toome M."/>
            <person name="Kuo A."/>
            <person name="Henrissat B."/>
            <person name="Lipzen A."/>
            <person name="Tritt A."/>
            <person name="Yoshinaga Y."/>
            <person name="Zane M."/>
            <person name="Barry K."/>
            <person name="Grigoriev I.V."/>
            <person name="Spatafora J.W."/>
            <person name="Aimea M.C."/>
        </authorList>
    </citation>
    <scope>NUCLEOTIDE SEQUENCE [LARGE SCALE GENOMIC DNA]</scope>
    <source>
        <strain evidence="2 3">UBC 951</strain>
    </source>
</reference>
<protein>
    <submittedName>
        <fullName evidence="2">Uncharacterized protein</fullName>
    </submittedName>
</protein>
<dbReference type="EMBL" id="JMSN01000072">
    <property type="protein sequence ID" value="KDN42176.1"/>
    <property type="molecule type" value="Genomic_DNA"/>
</dbReference>
<feature type="region of interest" description="Disordered" evidence="1">
    <location>
        <begin position="225"/>
        <end position="256"/>
    </location>
</feature>
<dbReference type="GeneID" id="25261781"/>
<evidence type="ECO:0000313" key="2">
    <source>
        <dbReference type="EMBL" id="KDN42176.1"/>
    </source>
</evidence>
<gene>
    <name evidence="2" type="ORF">K437DRAFT_165978</name>
</gene>
<dbReference type="InParanoid" id="A0A066VL10"/>
<comment type="caution">
    <text evidence="2">The sequence shown here is derived from an EMBL/GenBank/DDBJ whole genome shotgun (WGS) entry which is preliminary data.</text>
</comment>
<feature type="region of interest" description="Disordered" evidence="1">
    <location>
        <begin position="270"/>
        <end position="357"/>
    </location>
</feature>
<dbReference type="HOGENOM" id="CLU_344575_0_0_1"/>
<proteinExistence type="predicted"/>
<feature type="compositionally biased region" description="Basic and acidic residues" evidence="1">
    <location>
        <begin position="274"/>
        <end position="288"/>
    </location>
</feature>
<name>A0A066VL10_TILAU</name>
<sequence>MYAAVSQEENARLRLQKRARRARLAAIEILSEPSLQACIVRQRSLSAATVTIASTDQHNGLVTIDSSGALPLHPQLDAFFLSNHNEQNGRLIARQPSPTDPALASAVADSVPVPRGLTISPFNSAHAADVDIHGGCGGNHCDDDNVTCKPAAYHRHGDHRSDQQMPLSHLKRPSVLLSPRSIPLHLRAAPLSTDSRSLHPLENKFATAAASVPIPSLNLPQLSPMDSSSMLLSGSSPASPTLDKSSPLSPPQPQSLLLSQDPLRLHVRSSHFSKHSENTRATRAHGLDISRGLRSSSNTDVRTIGGTLGSGTRRSRTNTVNNSGGAPVPSPKVGAKDSPLLSSGNKPYSKPPARATRPRALTVNSAGVLQAQADDTRRHRSKRPLSVNIDRQQFSPLLSDLQDPVDLVGLRATQHLTAMSMSLSPPVANPRPAGTTSNAQSNDSPVMGYVVNHDSLGARVGSTFASQNSSTTSLHQAQSQAYALTFRSIPSFSAPNSGTAGSIDSCLPGSVDPPPYLVLPTASDIDDSDTASSLKAPSTTASPVVDTFAFAALLQADASSGYHDCKSSIKHLPAANRGTLQGSLYPFLTLNVPDQLHIDANLDSLAHSLHGSPSLFQSENKYDQGSLSAHLPLQFMNLEEEHLSPLHHPASSASLNEGSTAADGAASLFSTSWDGITSTPSDALPASALMPNSIIDASASSLGLYFDHAPSNQTNDTVDRNEDTRMQWQPQLLLVSPAQLDVEVTTHSSEQQQPQHFASSGNLRYQAGSQSAVSEHRVGPWLRQQDWIGTSSMNVKAHQPTPTRPWEHTLADLHRQAETCL</sequence>
<feature type="region of interest" description="Disordered" evidence="1">
    <location>
        <begin position="745"/>
        <end position="770"/>
    </location>
</feature>
<keyword evidence="3" id="KW-1185">Reference proteome</keyword>
<organism evidence="2 3">
    <name type="scientific">Tilletiaria anomala (strain ATCC 24038 / CBS 436.72 / UBC 951)</name>
    <dbReference type="NCBI Taxonomy" id="1037660"/>
    <lineage>
        <taxon>Eukaryota</taxon>
        <taxon>Fungi</taxon>
        <taxon>Dikarya</taxon>
        <taxon>Basidiomycota</taxon>
        <taxon>Ustilaginomycotina</taxon>
        <taxon>Exobasidiomycetes</taxon>
        <taxon>Georgefischeriales</taxon>
        <taxon>Tilletiariaceae</taxon>
        <taxon>Tilletiaria</taxon>
    </lineage>
</organism>
<accession>A0A066VL10</accession>
<dbReference type="RefSeq" id="XP_013241957.1">
    <property type="nucleotide sequence ID" value="XM_013386503.1"/>
</dbReference>